<evidence type="ECO:0008006" key="3">
    <source>
        <dbReference type="Google" id="ProtNLM"/>
    </source>
</evidence>
<evidence type="ECO:0000313" key="1">
    <source>
        <dbReference type="EMBL" id="KAH8104628.1"/>
    </source>
</evidence>
<dbReference type="Gene3D" id="3.80.10.10">
    <property type="entry name" value="Ribonuclease Inhibitor"/>
    <property type="match status" value="1"/>
</dbReference>
<protein>
    <recommendedName>
        <fullName evidence="3">F-box domain-containing protein</fullName>
    </recommendedName>
</protein>
<dbReference type="SUPFAM" id="SSF52047">
    <property type="entry name" value="RNI-like"/>
    <property type="match status" value="1"/>
</dbReference>
<evidence type="ECO:0000313" key="2">
    <source>
        <dbReference type="Proteomes" id="UP000813824"/>
    </source>
</evidence>
<keyword evidence="2" id="KW-1185">Reference proteome</keyword>
<name>A0A8K0XTH1_9AGAR</name>
<dbReference type="EMBL" id="JAEVFJ010000005">
    <property type="protein sequence ID" value="KAH8104628.1"/>
    <property type="molecule type" value="Genomic_DNA"/>
</dbReference>
<accession>A0A8K0XTH1</accession>
<dbReference type="Proteomes" id="UP000813824">
    <property type="component" value="Unassembled WGS sequence"/>
</dbReference>
<proteinExistence type="predicted"/>
<dbReference type="InterPro" id="IPR032675">
    <property type="entry name" value="LRR_dom_sf"/>
</dbReference>
<comment type="caution">
    <text evidence="1">The sequence shown here is derived from an EMBL/GenBank/DDBJ whole genome shotgun (WGS) entry which is preliminary data.</text>
</comment>
<dbReference type="OrthoDB" id="270763at2759"/>
<gene>
    <name evidence="1" type="ORF">BXZ70DRAFT_599700</name>
</gene>
<sequence>MATLLPQELIEKVLQHVYYNTDLSRPDYGTLLACCLICKTWSGQAQRMLFLSIVLNTTTAGSLITSTSDHTQALLASVRCLDLEEKLETRTQINSMHMADDQVLVESTLIAAITRCTGLYELSFRVKNLHKFSDKTVIQLFQLARRADIRPLRAVKLPTFGVLSPLLFQIMQIWPTIQFVRLGQELGAIHPRSLTPTFQLYELTLLRVPTRNVEAIEWLLSASIGHLRILHLRDEPGKAYDNIFQIHGPHLESLRLYNQNKRTSALLRMCPNLKEFVITILSDFLPLENLPESLEHLSFRNYIWAKNNRLVSVIDAIDKLPNLRVVSCDPNGKSHPDWSTLEEKCLKRGINLEADALPIFAYEDPVRVRRYPRVNSVLNFALMNQT</sequence>
<dbReference type="AlphaFoldDB" id="A0A8K0XTH1"/>
<reference evidence="1" key="1">
    <citation type="journal article" date="2021" name="New Phytol.">
        <title>Evolutionary innovations through gain and loss of genes in the ectomycorrhizal Boletales.</title>
        <authorList>
            <person name="Wu G."/>
            <person name="Miyauchi S."/>
            <person name="Morin E."/>
            <person name="Kuo A."/>
            <person name="Drula E."/>
            <person name="Varga T."/>
            <person name="Kohler A."/>
            <person name="Feng B."/>
            <person name="Cao Y."/>
            <person name="Lipzen A."/>
            <person name="Daum C."/>
            <person name="Hundley H."/>
            <person name="Pangilinan J."/>
            <person name="Johnson J."/>
            <person name="Barry K."/>
            <person name="LaButti K."/>
            <person name="Ng V."/>
            <person name="Ahrendt S."/>
            <person name="Min B."/>
            <person name="Choi I.G."/>
            <person name="Park H."/>
            <person name="Plett J.M."/>
            <person name="Magnuson J."/>
            <person name="Spatafora J.W."/>
            <person name="Nagy L.G."/>
            <person name="Henrissat B."/>
            <person name="Grigoriev I.V."/>
            <person name="Yang Z.L."/>
            <person name="Xu J."/>
            <person name="Martin F.M."/>
        </authorList>
    </citation>
    <scope>NUCLEOTIDE SEQUENCE</scope>
    <source>
        <strain evidence="1">KKN 215</strain>
    </source>
</reference>
<organism evidence="1 2">
    <name type="scientific">Cristinia sonorae</name>
    <dbReference type="NCBI Taxonomy" id="1940300"/>
    <lineage>
        <taxon>Eukaryota</taxon>
        <taxon>Fungi</taxon>
        <taxon>Dikarya</taxon>
        <taxon>Basidiomycota</taxon>
        <taxon>Agaricomycotina</taxon>
        <taxon>Agaricomycetes</taxon>
        <taxon>Agaricomycetidae</taxon>
        <taxon>Agaricales</taxon>
        <taxon>Pleurotineae</taxon>
        <taxon>Stephanosporaceae</taxon>
        <taxon>Cristinia</taxon>
    </lineage>
</organism>